<feature type="transmembrane region" description="Helical" evidence="2">
    <location>
        <begin position="138"/>
        <end position="159"/>
    </location>
</feature>
<dbReference type="Proteomes" id="UP001497623">
    <property type="component" value="Unassembled WGS sequence"/>
</dbReference>
<dbReference type="EMBL" id="CAXKWB010081122">
    <property type="protein sequence ID" value="CAL4205610.1"/>
    <property type="molecule type" value="Genomic_DNA"/>
</dbReference>
<feature type="transmembrane region" description="Helical" evidence="2">
    <location>
        <begin position="217"/>
        <end position="235"/>
    </location>
</feature>
<accession>A0AAV2SNA7</accession>
<feature type="transmembrane region" description="Helical" evidence="2">
    <location>
        <begin position="107"/>
        <end position="126"/>
    </location>
</feature>
<organism evidence="3 4">
    <name type="scientific">Meganyctiphanes norvegica</name>
    <name type="common">Northern krill</name>
    <name type="synonym">Thysanopoda norvegica</name>
    <dbReference type="NCBI Taxonomy" id="48144"/>
    <lineage>
        <taxon>Eukaryota</taxon>
        <taxon>Metazoa</taxon>
        <taxon>Ecdysozoa</taxon>
        <taxon>Arthropoda</taxon>
        <taxon>Crustacea</taxon>
        <taxon>Multicrustacea</taxon>
        <taxon>Malacostraca</taxon>
        <taxon>Eumalacostraca</taxon>
        <taxon>Eucarida</taxon>
        <taxon>Euphausiacea</taxon>
        <taxon>Euphausiidae</taxon>
        <taxon>Meganyctiphanes</taxon>
    </lineage>
</organism>
<dbReference type="InterPro" id="IPR016833">
    <property type="entry name" value="Put_Na-Bile_cotransptr"/>
</dbReference>
<dbReference type="InterPro" id="IPR038770">
    <property type="entry name" value="Na+/solute_symporter_sf"/>
</dbReference>
<reference evidence="3 4" key="1">
    <citation type="submission" date="2024-05" db="EMBL/GenBank/DDBJ databases">
        <authorList>
            <person name="Wallberg A."/>
        </authorList>
    </citation>
    <scope>NUCLEOTIDE SEQUENCE [LARGE SCALE GENOMIC DNA]</scope>
</reference>
<keyword evidence="4" id="KW-1185">Reference proteome</keyword>
<evidence type="ECO:0000313" key="4">
    <source>
        <dbReference type="Proteomes" id="UP001497623"/>
    </source>
</evidence>
<evidence type="ECO:0000256" key="1">
    <source>
        <dbReference type="ARBA" id="ARBA00006528"/>
    </source>
</evidence>
<sequence length="249" mass="28179">MENHKALSFLETRVLVTDMFMCVNHYSRPIMMIISRTTGRNLVGWCSLELLARGLSIEHHMRTISLGLSASIPLSSTIIQLSLTVLLPLTAGLWLRSKSYHQIIADNVPVSAVSQWMLLLIIFSTFCDMFRSAALESMITRVFTAAFIVCTMQIILLYLSWWTSQQWLRGYFSRKDTAAVMFCSTHKSLTLGLPILRIMVANVSVLGELALPLLLHHPLQMVLGALLVPSMTNWLHREKRTRIFSADIT</sequence>
<dbReference type="AlphaFoldDB" id="A0AAV2SNA7"/>
<dbReference type="Gene3D" id="1.20.1530.20">
    <property type="match status" value="1"/>
</dbReference>
<dbReference type="PANTHER" id="PTHR18640:SF5">
    <property type="entry name" value="SODIUM_BILE ACID COTRANSPORTER 7"/>
    <property type="match status" value="1"/>
</dbReference>
<protein>
    <recommendedName>
        <fullName evidence="5">Sodium/bile acid cotransporter 7</fullName>
    </recommendedName>
</protein>
<evidence type="ECO:0008006" key="5">
    <source>
        <dbReference type="Google" id="ProtNLM"/>
    </source>
</evidence>
<name>A0AAV2SNA7_MEGNR</name>
<comment type="similarity">
    <text evidence="1">Belongs to the bile acid:sodium symporter (BASS) (TC 2.A.28) family.</text>
</comment>
<feature type="non-terminal residue" evidence="3">
    <location>
        <position position="249"/>
    </location>
</feature>
<gene>
    <name evidence="3" type="ORF">MNOR_LOCUS37939</name>
</gene>
<keyword evidence="2" id="KW-1133">Transmembrane helix</keyword>
<feature type="transmembrane region" description="Helical" evidence="2">
    <location>
        <begin position="77"/>
        <end position="95"/>
    </location>
</feature>
<keyword evidence="2" id="KW-0812">Transmembrane</keyword>
<evidence type="ECO:0000256" key="2">
    <source>
        <dbReference type="SAM" id="Phobius"/>
    </source>
</evidence>
<dbReference type="GO" id="GO:0005886">
    <property type="term" value="C:plasma membrane"/>
    <property type="evidence" value="ECO:0007669"/>
    <property type="project" value="TreeGrafter"/>
</dbReference>
<keyword evidence="2" id="KW-0472">Membrane</keyword>
<dbReference type="Pfam" id="PF13593">
    <property type="entry name" value="SBF_like"/>
    <property type="match status" value="1"/>
</dbReference>
<comment type="caution">
    <text evidence="3">The sequence shown here is derived from an EMBL/GenBank/DDBJ whole genome shotgun (WGS) entry which is preliminary data.</text>
</comment>
<evidence type="ECO:0000313" key="3">
    <source>
        <dbReference type="EMBL" id="CAL4205610.1"/>
    </source>
</evidence>
<dbReference type="PANTHER" id="PTHR18640">
    <property type="entry name" value="SOLUTE CARRIER FAMILY 10 MEMBER 7"/>
    <property type="match status" value="1"/>
</dbReference>
<proteinExistence type="inferred from homology"/>